<protein>
    <submittedName>
        <fullName evidence="7">Glucose dehydrogenase</fullName>
    </submittedName>
</protein>
<gene>
    <name evidence="7" type="ORF">GCM10010911_22460</name>
</gene>
<dbReference type="InterPro" id="IPR031640">
    <property type="entry name" value="Glu_dehyd_C"/>
</dbReference>
<dbReference type="Proteomes" id="UP000612456">
    <property type="component" value="Unassembled WGS sequence"/>
</dbReference>
<feature type="domain" description="Alcohol dehydrogenase-like N-terminal" evidence="5">
    <location>
        <begin position="28"/>
        <end position="143"/>
    </location>
</feature>
<dbReference type="Gene3D" id="3.40.50.720">
    <property type="entry name" value="NAD(P)-binding Rossmann-like Domain"/>
    <property type="match status" value="1"/>
</dbReference>
<evidence type="ECO:0000259" key="6">
    <source>
        <dbReference type="Pfam" id="PF16912"/>
    </source>
</evidence>
<organism evidence="7 8">
    <name type="scientific">Paenibacillus nasutitermitis</name>
    <dbReference type="NCBI Taxonomy" id="1652958"/>
    <lineage>
        <taxon>Bacteria</taxon>
        <taxon>Bacillati</taxon>
        <taxon>Bacillota</taxon>
        <taxon>Bacilli</taxon>
        <taxon>Bacillales</taxon>
        <taxon>Paenibacillaceae</taxon>
        <taxon>Paenibacillus</taxon>
    </lineage>
</organism>
<dbReference type="GO" id="GO:0046872">
    <property type="term" value="F:metal ion binding"/>
    <property type="evidence" value="ECO:0007669"/>
    <property type="project" value="UniProtKB-KW"/>
</dbReference>
<evidence type="ECO:0000256" key="2">
    <source>
        <dbReference type="ARBA" id="ARBA00022723"/>
    </source>
</evidence>
<accession>A0A917DRJ6</accession>
<dbReference type="PANTHER" id="PTHR43189">
    <property type="entry name" value="ZINC-TYPE ALCOHOL DEHYDROGENASE-LIKE PROTEIN C1198.01-RELATED"/>
    <property type="match status" value="1"/>
</dbReference>
<dbReference type="InterPro" id="IPR013154">
    <property type="entry name" value="ADH-like_N"/>
</dbReference>
<evidence type="ECO:0000256" key="3">
    <source>
        <dbReference type="ARBA" id="ARBA00022833"/>
    </source>
</evidence>
<comment type="cofactor">
    <cofactor evidence="1">
        <name>Zn(2+)</name>
        <dbReference type="ChEBI" id="CHEBI:29105"/>
    </cofactor>
</comment>
<dbReference type="InterPro" id="IPR036291">
    <property type="entry name" value="NAD(P)-bd_dom_sf"/>
</dbReference>
<dbReference type="Pfam" id="PF16912">
    <property type="entry name" value="Glu_dehyd_C"/>
    <property type="match status" value="1"/>
</dbReference>
<evidence type="ECO:0000256" key="1">
    <source>
        <dbReference type="ARBA" id="ARBA00001947"/>
    </source>
</evidence>
<reference evidence="7" key="2">
    <citation type="submission" date="2020-09" db="EMBL/GenBank/DDBJ databases">
        <authorList>
            <person name="Sun Q."/>
            <person name="Zhou Y."/>
        </authorList>
    </citation>
    <scope>NUCLEOTIDE SEQUENCE</scope>
    <source>
        <strain evidence="7">CGMCC 1.15178</strain>
    </source>
</reference>
<name>A0A917DRJ6_9BACL</name>
<dbReference type="Gene3D" id="3.90.180.10">
    <property type="entry name" value="Medium-chain alcohol dehydrogenases, catalytic domain"/>
    <property type="match status" value="1"/>
</dbReference>
<evidence type="ECO:0000313" key="8">
    <source>
        <dbReference type="Proteomes" id="UP000612456"/>
    </source>
</evidence>
<dbReference type="Pfam" id="PF08240">
    <property type="entry name" value="ADH_N"/>
    <property type="match status" value="1"/>
</dbReference>
<comment type="caution">
    <text evidence="7">The sequence shown here is derived from an EMBL/GenBank/DDBJ whole genome shotgun (WGS) entry which is preliminary data.</text>
</comment>
<dbReference type="CDD" id="cd08230">
    <property type="entry name" value="glucose_DH"/>
    <property type="match status" value="1"/>
</dbReference>
<dbReference type="InterPro" id="IPR011032">
    <property type="entry name" value="GroES-like_sf"/>
</dbReference>
<proteinExistence type="predicted"/>
<evidence type="ECO:0000259" key="5">
    <source>
        <dbReference type="Pfam" id="PF08240"/>
    </source>
</evidence>
<evidence type="ECO:0000313" key="7">
    <source>
        <dbReference type="EMBL" id="GGD64240.1"/>
    </source>
</evidence>
<dbReference type="SUPFAM" id="SSF50129">
    <property type="entry name" value="GroES-like"/>
    <property type="match status" value="1"/>
</dbReference>
<keyword evidence="4" id="KW-0560">Oxidoreductase</keyword>
<evidence type="ECO:0000256" key="4">
    <source>
        <dbReference type="ARBA" id="ARBA00023002"/>
    </source>
</evidence>
<keyword evidence="3" id="KW-0862">Zinc</keyword>
<reference evidence="7" key="1">
    <citation type="journal article" date="2014" name="Int. J. Syst. Evol. Microbiol.">
        <title>Complete genome sequence of Corynebacterium casei LMG S-19264T (=DSM 44701T), isolated from a smear-ripened cheese.</title>
        <authorList>
            <consortium name="US DOE Joint Genome Institute (JGI-PGF)"/>
            <person name="Walter F."/>
            <person name="Albersmeier A."/>
            <person name="Kalinowski J."/>
            <person name="Ruckert C."/>
        </authorList>
    </citation>
    <scope>NUCLEOTIDE SEQUENCE</scope>
    <source>
        <strain evidence="7">CGMCC 1.15178</strain>
    </source>
</reference>
<dbReference type="EMBL" id="BMHP01000002">
    <property type="protein sequence ID" value="GGD64240.1"/>
    <property type="molecule type" value="Genomic_DNA"/>
</dbReference>
<feature type="domain" description="Glucose dehydrogenase C-terminal" evidence="6">
    <location>
        <begin position="148"/>
        <end position="343"/>
    </location>
</feature>
<dbReference type="GO" id="GO:0016491">
    <property type="term" value="F:oxidoreductase activity"/>
    <property type="evidence" value="ECO:0007669"/>
    <property type="project" value="UniProtKB-KW"/>
</dbReference>
<dbReference type="AlphaFoldDB" id="A0A917DRJ6"/>
<dbReference type="SUPFAM" id="SSF51735">
    <property type="entry name" value="NAD(P)-binding Rossmann-fold domains"/>
    <property type="match status" value="1"/>
</dbReference>
<dbReference type="PANTHER" id="PTHR43189:SF2">
    <property type="entry name" value="GLUCOSE 1-DEHYDROGENASE"/>
    <property type="match status" value="1"/>
</dbReference>
<dbReference type="RefSeq" id="WP_188992075.1">
    <property type="nucleotide sequence ID" value="NZ_BMHP01000002.1"/>
</dbReference>
<sequence length="381" mass="42551">MKAIVLRMDGEQGFTELVEIDKPQIRFPTDVLIRVLRVGLDGTDREIIQEQYGIPPEGENQLVIGHELLGAVVEAGEQSGYAQGDLVTALVRRPCRHLDCVNCRNGQPDFCVTDEYTERGIKAAHGYLSEYVVVEAAYLVKLPPSCMDYGVLVEPQSIVEKVWHEVLRIQQRMIWQPKTALVIGSGPLGLLAAATCRSLGMETYVWSLNDPGSFSAELVRQCGARYMQAHEDGAERFGVEKGVRLDMVWECSGYTPNAFHAMQALGNNGVLAMLGVTGDNRQQMLPVDRINQELVMKNKCVIGSVNASRVDFETGVYRLQQIEQQYPGLLQSIASDVCTIEQVPFIDFSRLNMKAVVDLVPPDQWESFINPKSHIEYRFTV</sequence>
<keyword evidence="8" id="KW-1185">Reference proteome</keyword>
<keyword evidence="2" id="KW-0479">Metal-binding</keyword>